<evidence type="ECO:0000313" key="3">
    <source>
        <dbReference type="EMBL" id="ATQ78934.1"/>
    </source>
</evidence>
<feature type="domain" description="CHRD" evidence="2">
    <location>
        <begin position="70"/>
        <end position="215"/>
    </location>
</feature>
<dbReference type="KEGG" id="mass:CR152_16945"/>
<protein>
    <submittedName>
        <fullName evidence="3">PEP-CTERM sorting domain-containing protein</fullName>
    </submittedName>
</protein>
<evidence type="ECO:0000256" key="1">
    <source>
        <dbReference type="SAM" id="Phobius"/>
    </source>
</evidence>
<dbReference type="Proteomes" id="UP000229897">
    <property type="component" value="Chromosome"/>
</dbReference>
<dbReference type="Pfam" id="PF07452">
    <property type="entry name" value="CHRD"/>
    <property type="match status" value="1"/>
</dbReference>
<dbReference type="InterPro" id="IPR013424">
    <property type="entry name" value="Ice-binding_C"/>
</dbReference>
<name>A0A2D2DVD7_9BURK</name>
<gene>
    <name evidence="3" type="ORF">CR152_16945</name>
</gene>
<sequence>MAPASCSQSQPSCCSPLACSRCQCRFRACWNRLIRHSCRHPRRTCMNRILSSLAIVFAMLLAPPAFADVTTYRATMSGPSEAPPNASPAFSIATFIIDDVAMTLSMNVPFFNLRGTSTTAHIHCCTADLLTGIAPPATPELNQFGFPTDVRQGVFNATLSLADPSAFNPGFLQASGGTVEQARAALIQGFASNKAYFNIHSAQFPAGEIRGFIVAVPEPGSWAMMPLGLGVLGFIARKKRR</sequence>
<organism evidence="3 4">
    <name type="scientific">Massilia violaceinigra</name>
    <dbReference type="NCBI Taxonomy" id="2045208"/>
    <lineage>
        <taxon>Bacteria</taxon>
        <taxon>Pseudomonadati</taxon>
        <taxon>Pseudomonadota</taxon>
        <taxon>Betaproteobacteria</taxon>
        <taxon>Burkholderiales</taxon>
        <taxon>Oxalobacteraceae</taxon>
        <taxon>Telluria group</taxon>
        <taxon>Massilia</taxon>
    </lineage>
</organism>
<keyword evidence="4" id="KW-1185">Reference proteome</keyword>
<accession>A0A2D2DVD7</accession>
<keyword evidence="1" id="KW-0812">Transmembrane</keyword>
<dbReference type="Pfam" id="PF07589">
    <property type="entry name" value="PEP-CTERM"/>
    <property type="match status" value="1"/>
</dbReference>
<dbReference type="AlphaFoldDB" id="A0A2D2DVD7"/>
<keyword evidence="1" id="KW-0472">Membrane</keyword>
<keyword evidence="1" id="KW-1133">Transmembrane helix</keyword>
<evidence type="ECO:0000313" key="4">
    <source>
        <dbReference type="Proteomes" id="UP000229897"/>
    </source>
</evidence>
<reference evidence="3" key="1">
    <citation type="submission" date="2017-10" db="EMBL/GenBank/DDBJ databases">
        <title>Massilia psychrophilum sp. nov., a novel purple-pigmented bacterium isolated from Tianshan glacier, Xinjiang Municipality, China.</title>
        <authorList>
            <person name="Wang H."/>
        </authorList>
    </citation>
    <scope>NUCLEOTIDE SEQUENCE [LARGE SCALE GENOMIC DNA]</scope>
    <source>
        <strain evidence="3">B2</strain>
    </source>
</reference>
<dbReference type="SMART" id="SM00754">
    <property type="entry name" value="CHRD"/>
    <property type="match status" value="1"/>
</dbReference>
<proteinExistence type="predicted"/>
<dbReference type="NCBIfam" id="TIGR02595">
    <property type="entry name" value="PEP_CTERM"/>
    <property type="match status" value="1"/>
</dbReference>
<dbReference type="EMBL" id="CP024608">
    <property type="protein sequence ID" value="ATQ78934.1"/>
    <property type="molecule type" value="Genomic_DNA"/>
</dbReference>
<feature type="transmembrane region" description="Helical" evidence="1">
    <location>
        <begin position="49"/>
        <end position="67"/>
    </location>
</feature>
<evidence type="ECO:0000259" key="2">
    <source>
        <dbReference type="SMART" id="SM00754"/>
    </source>
</evidence>
<dbReference type="InterPro" id="IPR010895">
    <property type="entry name" value="CHRD"/>
</dbReference>